<dbReference type="PANTHER" id="PTHR24416">
    <property type="entry name" value="TYROSINE-PROTEIN KINASE RECEPTOR"/>
    <property type="match status" value="1"/>
</dbReference>
<evidence type="ECO:0000256" key="1">
    <source>
        <dbReference type="ARBA" id="ARBA00004479"/>
    </source>
</evidence>
<name>A0ABN7B2Y8_9HEMI</name>
<dbReference type="InterPro" id="IPR008266">
    <property type="entry name" value="Tyr_kinase_AS"/>
</dbReference>
<evidence type="ECO:0000313" key="11">
    <source>
        <dbReference type="EMBL" id="BES98209.1"/>
    </source>
</evidence>
<dbReference type="PROSITE" id="PS50011">
    <property type="entry name" value="PROTEIN_KINASE_DOM"/>
    <property type="match status" value="1"/>
</dbReference>
<proteinExistence type="predicted"/>
<dbReference type="Gene3D" id="1.10.510.10">
    <property type="entry name" value="Transferase(Phosphotransferase) domain 1"/>
    <property type="match status" value="1"/>
</dbReference>
<feature type="compositionally biased region" description="Basic and acidic residues" evidence="8">
    <location>
        <begin position="220"/>
        <end position="229"/>
    </location>
</feature>
<dbReference type="PROSITE" id="PS00109">
    <property type="entry name" value="PROTEIN_KINASE_TYR"/>
    <property type="match status" value="1"/>
</dbReference>
<keyword evidence="7" id="KW-0325">Glycoprotein</keyword>
<keyword evidence="5 9" id="KW-0472">Membrane</keyword>
<dbReference type="InterPro" id="IPR048525">
    <property type="entry name" value="DDR1-2_DS-like"/>
</dbReference>
<keyword evidence="4 9" id="KW-1133">Transmembrane helix</keyword>
<feature type="region of interest" description="Disordered" evidence="8">
    <location>
        <begin position="220"/>
        <end position="253"/>
    </location>
</feature>
<gene>
    <name evidence="11" type="ORF">NTJ_11019</name>
</gene>
<dbReference type="EMBL" id="AP028917">
    <property type="protein sequence ID" value="BES98209.1"/>
    <property type="molecule type" value="Genomic_DNA"/>
</dbReference>
<feature type="transmembrane region" description="Helical" evidence="9">
    <location>
        <begin position="112"/>
        <end position="134"/>
    </location>
</feature>
<protein>
    <submittedName>
        <fullName evidence="11">STYKc</fullName>
    </submittedName>
</protein>
<dbReference type="Pfam" id="PF07714">
    <property type="entry name" value="PK_Tyr_Ser-Thr"/>
    <property type="match status" value="1"/>
</dbReference>
<feature type="domain" description="Protein kinase" evidence="10">
    <location>
        <begin position="345"/>
        <end position="601"/>
    </location>
</feature>
<evidence type="ECO:0000256" key="9">
    <source>
        <dbReference type="SAM" id="Phobius"/>
    </source>
</evidence>
<evidence type="ECO:0000256" key="8">
    <source>
        <dbReference type="SAM" id="MobiDB-lite"/>
    </source>
</evidence>
<dbReference type="Pfam" id="PF21114">
    <property type="entry name" value="DDR1-2_DS-like"/>
    <property type="match status" value="1"/>
</dbReference>
<evidence type="ECO:0000256" key="2">
    <source>
        <dbReference type="ARBA" id="ARBA00022692"/>
    </source>
</evidence>
<evidence type="ECO:0000256" key="6">
    <source>
        <dbReference type="ARBA" id="ARBA00023157"/>
    </source>
</evidence>
<sequence>MFSVGGSVYSGRGVTYTYMPDKVLEHARNVTIHLHHHIAKYVKIQLHFADRWIMISEVTFESEIVDSNSTEEVGANLAEEEILIKSGGVHDSAWESYETIAAPTEENGYVEVVIGVLTAVMLLLLGVFVIILVLSRRQKLQGSPTTILRNPFGVTINMKDLLLNLSPMNGSMVQVSAHPTPASADPPSDMSSMCFDQAQHYHTPLVSPYYATTTYASVRSEPKIRRDESGVSEVSQLKESATVDDSDASSLSSTKLLQTGSYSTLQFRSSPLAATSPVNSVKTCNAASPYAVTGPDSPIRKRFHTAPREKHRMAPPAVSWNIAPSMGHSYKCREGELVPIPRYCLSTVEKSGSCHVGEIFICEMDGEEVGRGRVVAKTMPGESLREMKLLSSLNDPNIVRTLGVVSAESPPWAILEYPAELGDLHQLFRTNPNLKYSCLMFMSLQISSGMKYLESKNLVHKDLAARNCLVGRGYSVKIADIAICNQDYQEHYSAIGGRPPAPIRWLAWESILLDRHTCSSSVWSFAVTLWEILTHCRDVPFTNLTNDQVVHNAELMYYGEELESFLPRPPLCMHDVYDMMIRCWKRDQSLRPTFRELYFFLKRKHLGEAGLTNSMKKADV</sequence>
<dbReference type="InterPro" id="IPR000719">
    <property type="entry name" value="Prot_kinase_dom"/>
</dbReference>
<reference evidence="11 12" key="1">
    <citation type="submission" date="2023-09" db="EMBL/GenBank/DDBJ databases">
        <title>Nesidiocoris tenuis whole genome shotgun sequence.</title>
        <authorList>
            <person name="Shibata T."/>
            <person name="Shimoda M."/>
            <person name="Kobayashi T."/>
            <person name="Uehara T."/>
        </authorList>
    </citation>
    <scope>NUCLEOTIDE SEQUENCE [LARGE SCALE GENOMIC DNA]</scope>
    <source>
        <strain evidence="11 12">Japan</strain>
    </source>
</reference>
<dbReference type="SUPFAM" id="SSF56112">
    <property type="entry name" value="Protein kinase-like (PK-like)"/>
    <property type="match status" value="1"/>
</dbReference>
<evidence type="ECO:0000256" key="7">
    <source>
        <dbReference type="ARBA" id="ARBA00023180"/>
    </source>
</evidence>
<keyword evidence="3" id="KW-0732">Signal</keyword>
<accession>A0ABN7B2Y8</accession>
<dbReference type="Gene3D" id="2.60.120.1190">
    <property type="match status" value="1"/>
</dbReference>
<keyword evidence="12" id="KW-1185">Reference proteome</keyword>
<evidence type="ECO:0000256" key="4">
    <source>
        <dbReference type="ARBA" id="ARBA00022989"/>
    </source>
</evidence>
<evidence type="ECO:0000313" key="12">
    <source>
        <dbReference type="Proteomes" id="UP001307889"/>
    </source>
</evidence>
<dbReference type="Proteomes" id="UP001307889">
    <property type="component" value="Chromosome 9"/>
</dbReference>
<evidence type="ECO:0000256" key="3">
    <source>
        <dbReference type="ARBA" id="ARBA00022729"/>
    </source>
</evidence>
<organism evidence="11 12">
    <name type="scientific">Nesidiocoris tenuis</name>
    <dbReference type="NCBI Taxonomy" id="355587"/>
    <lineage>
        <taxon>Eukaryota</taxon>
        <taxon>Metazoa</taxon>
        <taxon>Ecdysozoa</taxon>
        <taxon>Arthropoda</taxon>
        <taxon>Hexapoda</taxon>
        <taxon>Insecta</taxon>
        <taxon>Pterygota</taxon>
        <taxon>Neoptera</taxon>
        <taxon>Paraneoptera</taxon>
        <taxon>Hemiptera</taxon>
        <taxon>Heteroptera</taxon>
        <taxon>Panheteroptera</taxon>
        <taxon>Cimicomorpha</taxon>
        <taxon>Miridae</taxon>
        <taxon>Dicyphina</taxon>
        <taxon>Nesidiocoris</taxon>
    </lineage>
</organism>
<dbReference type="PRINTS" id="PR00109">
    <property type="entry name" value="TYRKINASE"/>
</dbReference>
<dbReference type="InterPro" id="IPR011009">
    <property type="entry name" value="Kinase-like_dom_sf"/>
</dbReference>
<evidence type="ECO:0000256" key="5">
    <source>
        <dbReference type="ARBA" id="ARBA00023136"/>
    </source>
</evidence>
<comment type="subcellular location">
    <subcellularLocation>
        <location evidence="1">Membrane</location>
        <topology evidence="1">Single-pass type I membrane protein</topology>
    </subcellularLocation>
</comment>
<dbReference type="InterPro" id="IPR050122">
    <property type="entry name" value="RTK"/>
</dbReference>
<dbReference type="PANTHER" id="PTHR24416:SF580">
    <property type="entry name" value="DISCOIDIN DOMAIN RECEPTOR, ISOFORM F"/>
    <property type="match status" value="1"/>
</dbReference>
<keyword evidence="2 9" id="KW-0812">Transmembrane</keyword>
<keyword evidence="6" id="KW-1015">Disulfide bond</keyword>
<evidence type="ECO:0000259" key="10">
    <source>
        <dbReference type="PROSITE" id="PS50011"/>
    </source>
</evidence>
<dbReference type="InterPro" id="IPR001245">
    <property type="entry name" value="Ser-Thr/Tyr_kinase_cat_dom"/>
</dbReference>